<dbReference type="Pfam" id="PF03330">
    <property type="entry name" value="DPBB_1"/>
    <property type="match status" value="1"/>
</dbReference>
<evidence type="ECO:0000259" key="8">
    <source>
        <dbReference type="PROSITE" id="PS50842"/>
    </source>
</evidence>
<dbReference type="GO" id="GO:0016020">
    <property type="term" value="C:membrane"/>
    <property type="evidence" value="ECO:0007669"/>
    <property type="project" value="UniProtKB-SubCell"/>
</dbReference>
<dbReference type="PRINTS" id="PR01226">
    <property type="entry name" value="EXPANSIN"/>
</dbReference>
<dbReference type="SUPFAM" id="SSF49590">
    <property type="entry name" value="PHL pollen allergen"/>
    <property type="match status" value="1"/>
</dbReference>
<dbReference type="InterPro" id="IPR007112">
    <property type="entry name" value="Expansin/allergen_DPBB_dom"/>
</dbReference>
<name>A0ABD1YZ92_9MARC</name>
<dbReference type="PROSITE" id="PS50842">
    <property type="entry name" value="EXPANSIN_EG45"/>
    <property type="match status" value="1"/>
</dbReference>
<evidence type="ECO:0000256" key="1">
    <source>
        <dbReference type="ARBA" id="ARBA00004170"/>
    </source>
</evidence>
<evidence type="ECO:0000256" key="5">
    <source>
        <dbReference type="ARBA" id="ARBA00022525"/>
    </source>
</evidence>
<evidence type="ECO:0000313" key="10">
    <source>
        <dbReference type="EMBL" id="KAL2636071.1"/>
    </source>
</evidence>
<proteinExistence type="inferred from homology"/>
<dbReference type="InterPro" id="IPR036908">
    <property type="entry name" value="RlpA-like_sf"/>
</dbReference>
<evidence type="ECO:0000259" key="9">
    <source>
        <dbReference type="PROSITE" id="PS50843"/>
    </source>
</evidence>
<keyword evidence="7" id="KW-0472">Membrane</keyword>
<gene>
    <name evidence="10" type="ORF">R1flu_007550</name>
</gene>
<evidence type="ECO:0000256" key="2">
    <source>
        <dbReference type="ARBA" id="ARBA00004191"/>
    </source>
</evidence>
<dbReference type="Gene3D" id="2.40.40.10">
    <property type="entry name" value="RlpA-like domain"/>
    <property type="match status" value="1"/>
</dbReference>
<dbReference type="SUPFAM" id="SSF50685">
    <property type="entry name" value="Barwin-like endoglucanases"/>
    <property type="match status" value="1"/>
</dbReference>
<dbReference type="PANTHER" id="PTHR31867">
    <property type="entry name" value="EXPANSIN-A15"/>
    <property type="match status" value="1"/>
</dbReference>
<dbReference type="InterPro" id="IPR002963">
    <property type="entry name" value="Expansin"/>
</dbReference>
<dbReference type="InterPro" id="IPR009009">
    <property type="entry name" value="RlpA-like_DPBB"/>
</dbReference>
<comment type="similarity">
    <text evidence="3">Belongs to the expansin family. Expansin A subfamily.</text>
</comment>
<evidence type="ECO:0000256" key="6">
    <source>
        <dbReference type="ARBA" id="ARBA00022729"/>
    </source>
</evidence>
<accession>A0ABD1YZ92</accession>
<dbReference type="CDD" id="cd22274">
    <property type="entry name" value="DPBB_EXPA_N"/>
    <property type="match status" value="1"/>
</dbReference>
<comment type="subcellular location">
    <subcellularLocation>
        <location evidence="1">Membrane</location>
        <topology evidence="1">Peripheral membrane protein</topology>
    </subcellularLocation>
    <subcellularLocation>
        <location evidence="2">Secreted</location>
        <location evidence="2">Cell wall</location>
    </subcellularLocation>
</comment>
<dbReference type="InterPro" id="IPR007117">
    <property type="entry name" value="Expansin_CBD"/>
</dbReference>
<dbReference type="EMBL" id="JBHFFA010000003">
    <property type="protein sequence ID" value="KAL2636071.1"/>
    <property type="molecule type" value="Genomic_DNA"/>
</dbReference>
<keyword evidence="6" id="KW-0732">Signal</keyword>
<evidence type="ECO:0000256" key="3">
    <source>
        <dbReference type="ARBA" id="ARBA00005392"/>
    </source>
</evidence>
<comment type="caution">
    <text evidence="10">The sequence shown here is derived from an EMBL/GenBank/DDBJ whole genome shotgun (WGS) entry which is preliminary data.</text>
</comment>
<dbReference type="Gene3D" id="2.60.40.760">
    <property type="entry name" value="Expansin, cellulose-binding-like domain"/>
    <property type="match status" value="1"/>
</dbReference>
<protein>
    <recommendedName>
        <fullName evidence="12">Expansin</fullName>
    </recommendedName>
</protein>
<keyword evidence="11" id="KW-1185">Reference proteome</keyword>
<feature type="domain" description="Expansin-like CBD" evidence="9">
    <location>
        <begin position="318"/>
        <end position="397"/>
    </location>
</feature>
<feature type="domain" description="Expansin-like EG45" evidence="8">
    <location>
        <begin position="199"/>
        <end position="308"/>
    </location>
</feature>
<dbReference type="Pfam" id="PF01357">
    <property type="entry name" value="Expansin_C"/>
    <property type="match status" value="1"/>
</dbReference>
<dbReference type="Proteomes" id="UP001605036">
    <property type="component" value="Unassembled WGS sequence"/>
</dbReference>
<keyword evidence="4" id="KW-0134">Cell wall</keyword>
<dbReference type="InterPro" id="IPR007118">
    <property type="entry name" value="Expan_Lol_pI"/>
</dbReference>
<reference evidence="10 11" key="1">
    <citation type="submission" date="2024-09" db="EMBL/GenBank/DDBJ databases">
        <title>Chromosome-scale assembly of Riccia fluitans.</title>
        <authorList>
            <person name="Paukszto L."/>
            <person name="Sawicki J."/>
            <person name="Karawczyk K."/>
            <person name="Piernik-Szablinska J."/>
            <person name="Szczecinska M."/>
            <person name="Mazdziarz M."/>
        </authorList>
    </citation>
    <scope>NUCLEOTIDE SEQUENCE [LARGE SCALE GENOMIC DNA]</scope>
    <source>
        <strain evidence="10">Rf_01</strain>
        <tissue evidence="10">Aerial parts of the thallus</tissue>
    </source>
</reference>
<dbReference type="AlphaFoldDB" id="A0ABD1YZ92"/>
<dbReference type="SMART" id="SM00837">
    <property type="entry name" value="DPBB_1"/>
    <property type="match status" value="1"/>
</dbReference>
<evidence type="ECO:0000256" key="4">
    <source>
        <dbReference type="ARBA" id="ARBA00022512"/>
    </source>
</evidence>
<evidence type="ECO:0000313" key="11">
    <source>
        <dbReference type="Proteomes" id="UP001605036"/>
    </source>
</evidence>
<evidence type="ECO:0008006" key="12">
    <source>
        <dbReference type="Google" id="ProtNLM"/>
    </source>
</evidence>
<dbReference type="PROSITE" id="PS50843">
    <property type="entry name" value="EXPANSIN_CBD"/>
    <property type="match status" value="1"/>
</dbReference>
<dbReference type="InterPro" id="IPR036749">
    <property type="entry name" value="Expansin_CBD_sf"/>
</dbReference>
<dbReference type="PRINTS" id="PR01225">
    <property type="entry name" value="EXPANSNFAMLY"/>
</dbReference>
<organism evidence="10 11">
    <name type="scientific">Riccia fluitans</name>
    <dbReference type="NCBI Taxonomy" id="41844"/>
    <lineage>
        <taxon>Eukaryota</taxon>
        <taxon>Viridiplantae</taxon>
        <taxon>Streptophyta</taxon>
        <taxon>Embryophyta</taxon>
        <taxon>Marchantiophyta</taxon>
        <taxon>Marchantiopsida</taxon>
        <taxon>Marchantiidae</taxon>
        <taxon>Marchantiales</taxon>
        <taxon>Ricciaceae</taxon>
        <taxon>Riccia</taxon>
    </lineage>
</organism>
<sequence>MSAVKVQFVRLFVFTLVYYLDLVTQLHVYRVLALATSTRCSALTALSADRFKRTVIILRRSVANTAVSKGFCSTHFTPGSSPVTPTLPPLPTPEFTAPSHPSLPSISGDTYKSSPALSIGAQQQHTFVSTRSLLSHERQTKPMSSRMEAQSVVSLLMGSLLLLLVQLRSVAAQQAWAVTDWAAAHATFYGGTSAAGTMGGACGYGNLYSSGYGVQSTALSNALFNNGLSCGACFLIECQLEGSKYCYPGKSITVTATNACPPGSEGGWCDPPKSHFDLSYPMFQQLAQPVGGVIPVRYRRTSCNKSGGVRFALHGNRYFNYILVSNVGGWGDVSALAIKGDKTGWNSMSQNWGQYWSANVDLTGQTLSFKVTLGNGQSQEFYNVADKNWQIGQTYETDYNFS</sequence>
<evidence type="ECO:0000256" key="7">
    <source>
        <dbReference type="ARBA" id="ARBA00023136"/>
    </source>
</evidence>
<keyword evidence="5" id="KW-0964">Secreted</keyword>